<evidence type="ECO:0000256" key="1">
    <source>
        <dbReference type="SAM" id="MobiDB-lite"/>
    </source>
</evidence>
<keyword evidence="3" id="KW-1185">Reference proteome</keyword>
<reference evidence="2 3" key="1">
    <citation type="submission" date="2024-09" db="EMBL/GenBank/DDBJ databases">
        <authorList>
            <person name="Sun Q."/>
            <person name="Mori K."/>
        </authorList>
    </citation>
    <scope>NUCLEOTIDE SEQUENCE [LARGE SCALE GENOMIC DNA]</scope>
    <source>
        <strain evidence="2 3">CCM 7609</strain>
    </source>
</reference>
<dbReference type="Proteomes" id="UP001589575">
    <property type="component" value="Unassembled WGS sequence"/>
</dbReference>
<dbReference type="EMBL" id="JBHMFI010000001">
    <property type="protein sequence ID" value="MFB9073567.1"/>
    <property type="molecule type" value="Genomic_DNA"/>
</dbReference>
<proteinExistence type="predicted"/>
<gene>
    <name evidence="2" type="ORF">ACFFX0_21145</name>
</gene>
<feature type="region of interest" description="Disordered" evidence="1">
    <location>
        <begin position="1"/>
        <end position="53"/>
    </location>
</feature>
<feature type="compositionally biased region" description="Basic residues" evidence="1">
    <location>
        <begin position="13"/>
        <end position="31"/>
    </location>
</feature>
<evidence type="ECO:0000313" key="2">
    <source>
        <dbReference type="EMBL" id="MFB9073567.1"/>
    </source>
</evidence>
<name>A0ABV5G3Q9_9MICC</name>
<protein>
    <submittedName>
        <fullName evidence="2">Uncharacterized protein</fullName>
    </submittedName>
</protein>
<sequence length="53" mass="6180">MTKGRTHESGSRQRVRRRISHGGRRNRRPHRMGSIAGRQGIRAVPQRHERGEL</sequence>
<feature type="compositionally biased region" description="Basic and acidic residues" evidence="1">
    <location>
        <begin position="1"/>
        <end position="11"/>
    </location>
</feature>
<organism evidence="2 3">
    <name type="scientific">Citricoccus parietis</name>
    <dbReference type="NCBI Taxonomy" id="592307"/>
    <lineage>
        <taxon>Bacteria</taxon>
        <taxon>Bacillati</taxon>
        <taxon>Actinomycetota</taxon>
        <taxon>Actinomycetes</taxon>
        <taxon>Micrococcales</taxon>
        <taxon>Micrococcaceae</taxon>
        <taxon>Citricoccus</taxon>
    </lineage>
</organism>
<accession>A0ABV5G3Q9</accession>
<evidence type="ECO:0000313" key="3">
    <source>
        <dbReference type="Proteomes" id="UP001589575"/>
    </source>
</evidence>
<comment type="caution">
    <text evidence="2">The sequence shown here is derived from an EMBL/GenBank/DDBJ whole genome shotgun (WGS) entry which is preliminary data.</text>
</comment>